<evidence type="ECO:0000256" key="3">
    <source>
        <dbReference type="ARBA" id="ARBA00022833"/>
    </source>
</evidence>
<evidence type="ECO:0000259" key="6">
    <source>
        <dbReference type="PROSITE" id="PS50016"/>
    </source>
</evidence>
<proteinExistence type="predicted"/>
<keyword evidence="2 4" id="KW-0863">Zinc-finger</keyword>
<keyword evidence="3" id="KW-0862">Zinc</keyword>
<reference evidence="8" key="1">
    <citation type="journal article" date="2023" name="Commun. Biol.">
        <title>Genome analysis of Parmales, the sister group of diatoms, reveals the evolutionary specialization of diatoms from phago-mixotrophs to photoautotrophs.</title>
        <authorList>
            <person name="Ban H."/>
            <person name="Sato S."/>
            <person name="Yoshikawa S."/>
            <person name="Yamada K."/>
            <person name="Nakamura Y."/>
            <person name="Ichinomiya M."/>
            <person name="Sato N."/>
            <person name="Blanc-Mathieu R."/>
            <person name="Endo H."/>
            <person name="Kuwata A."/>
            <person name="Ogata H."/>
        </authorList>
    </citation>
    <scope>NUCLEOTIDE SEQUENCE [LARGE SCALE GENOMIC DNA]</scope>
</reference>
<dbReference type="OrthoDB" id="190417at2759"/>
<gene>
    <name evidence="7" type="ORF">TrCOL_g10597</name>
</gene>
<evidence type="ECO:0000256" key="1">
    <source>
        <dbReference type="ARBA" id="ARBA00022723"/>
    </source>
</evidence>
<dbReference type="Proteomes" id="UP001165065">
    <property type="component" value="Unassembled WGS sequence"/>
</dbReference>
<evidence type="ECO:0000313" key="7">
    <source>
        <dbReference type="EMBL" id="GMI22047.1"/>
    </source>
</evidence>
<dbReference type="Gene3D" id="3.30.40.10">
    <property type="entry name" value="Zinc/RING finger domain, C3HC4 (zinc finger)"/>
    <property type="match status" value="1"/>
</dbReference>
<dbReference type="InterPro" id="IPR011993">
    <property type="entry name" value="PH-like_dom_sf"/>
</dbReference>
<dbReference type="InterPro" id="IPR019787">
    <property type="entry name" value="Znf_PHD-finger"/>
</dbReference>
<keyword evidence="1" id="KW-0479">Metal-binding</keyword>
<dbReference type="PROSITE" id="PS50016">
    <property type="entry name" value="ZF_PHD_2"/>
    <property type="match status" value="1"/>
</dbReference>
<dbReference type="SUPFAM" id="SSF50729">
    <property type="entry name" value="PH domain-like"/>
    <property type="match status" value="1"/>
</dbReference>
<dbReference type="InterPro" id="IPR011011">
    <property type="entry name" value="Znf_FYVE_PHD"/>
</dbReference>
<dbReference type="AlphaFoldDB" id="A0A9W7L2E9"/>
<feature type="region of interest" description="Disordered" evidence="5">
    <location>
        <begin position="548"/>
        <end position="592"/>
    </location>
</feature>
<feature type="domain" description="PHD-type" evidence="6">
    <location>
        <begin position="142"/>
        <end position="195"/>
    </location>
</feature>
<protein>
    <recommendedName>
        <fullName evidence="6">PHD-type domain-containing protein</fullName>
    </recommendedName>
</protein>
<dbReference type="Gene3D" id="2.30.29.30">
    <property type="entry name" value="Pleckstrin-homology domain (PH domain)/Phosphotyrosine-binding domain (PTB)"/>
    <property type="match status" value="1"/>
</dbReference>
<evidence type="ECO:0000256" key="4">
    <source>
        <dbReference type="PROSITE-ProRule" id="PRU00146"/>
    </source>
</evidence>
<name>A0A9W7L2E9_9STRA</name>
<feature type="compositionally biased region" description="Basic and acidic residues" evidence="5">
    <location>
        <begin position="548"/>
        <end position="566"/>
    </location>
</feature>
<keyword evidence="8" id="KW-1185">Reference proteome</keyword>
<organism evidence="7 8">
    <name type="scientific">Triparma columacea</name>
    <dbReference type="NCBI Taxonomy" id="722753"/>
    <lineage>
        <taxon>Eukaryota</taxon>
        <taxon>Sar</taxon>
        <taxon>Stramenopiles</taxon>
        <taxon>Ochrophyta</taxon>
        <taxon>Bolidophyceae</taxon>
        <taxon>Parmales</taxon>
        <taxon>Triparmaceae</taxon>
        <taxon>Triparma</taxon>
    </lineage>
</organism>
<feature type="compositionally biased region" description="Acidic residues" evidence="5">
    <location>
        <begin position="567"/>
        <end position="585"/>
    </location>
</feature>
<dbReference type="EMBL" id="BRYA01000541">
    <property type="protein sequence ID" value="GMI22047.1"/>
    <property type="molecule type" value="Genomic_DNA"/>
</dbReference>
<sequence length="592" mass="67974">MPTQPSPPVTPSRSTTSRVSDVAFHRLQVSLFKPEEGQIIPKMTPSPLRRAILTEVKTTITKKTTLGAKEVDSRGDKGRWGRMWEERRQREVTAIQDKRVKEDMERKSYKPKTVDLEWLNNFSDEKFTVKSVPYSRLQGPRQSSCQICWYGCSPGATTLDCSVCGAVVHLKCAKETNSAAKRSNGEWWCPQCMVSINTAETIEAVKMGMELKRRTYFFSALTIQTNFMMWTERSRFLKFKGGLIFLQAIIRKIRQQRKFTNDLTSHYRPIKINPIDYSGVPPSDKNGTYTLMASFYNNNHQQLLEEADRHVDREDFYVLGSNSINGKWNKDYFIPSINFQFDLILTMTLKDDAGRHEFKGQAITNVTEDLKKSILQGKKKGREGKVVKITRKLAPLEIVPVDKSNKQAVRLDSSAGRANQEFPGEVTVELITFSNTDTKSGFIEEMLTSVVKGAKKKWWALLHTQSGTGGRFLYLFSKQGDKKEREKIMINHSSQVEFNRKAGYIKLASLDRTYMLTHSNVDERSDWAMKMSGKYLEILEDGVRRFREESRKVEEEEKEEEGKEEGKEGEEEEGKEGEVEEGKDEEEGKDRF</sequence>
<accession>A0A9W7L2E9</accession>
<dbReference type="GO" id="GO:0008270">
    <property type="term" value="F:zinc ion binding"/>
    <property type="evidence" value="ECO:0007669"/>
    <property type="project" value="UniProtKB-KW"/>
</dbReference>
<evidence type="ECO:0000313" key="8">
    <source>
        <dbReference type="Proteomes" id="UP001165065"/>
    </source>
</evidence>
<evidence type="ECO:0000256" key="2">
    <source>
        <dbReference type="ARBA" id="ARBA00022771"/>
    </source>
</evidence>
<evidence type="ECO:0000256" key="5">
    <source>
        <dbReference type="SAM" id="MobiDB-lite"/>
    </source>
</evidence>
<comment type="caution">
    <text evidence="7">The sequence shown here is derived from an EMBL/GenBank/DDBJ whole genome shotgun (WGS) entry which is preliminary data.</text>
</comment>
<dbReference type="InterPro" id="IPR013083">
    <property type="entry name" value="Znf_RING/FYVE/PHD"/>
</dbReference>
<dbReference type="SUPFAM" id="SSF57903">
    <property type="entry name" value="FYVE/PHD zinc finger"/>
    <property type="match status" value="1"/>
</dbReference>